<dbReference type="EMBL" id="LJCR01000173">
    <property type="protein sequence ID" value="KPV53813.1"/>
    <property type="molecule type" value="Genomic_DNA"/>
</dbReference>
<gene>
    <name evidence="8" type="ORF">SE17_07420</name>
</gene>
<dbReference type="GO" id="GO:0005886">
    <property type="term" value="C:plasma membrane"/>
    <property type="evidence" value="ECO:0007669"/>
    <property type="project" value="UniProtKB-SubCell"/>
</dbReference>
<feature type="domain" description="Phage shock protein PspC N-terminal" evidence="7">
    <location>
        <begin position="6"/>
        <end position="62"/>
    </location>
</feature>
<keyword evidence="9" id="KW-1185">Reference proteome</keyword>
<keyword evidence="4 6" id="KW-1133">Transmembrane helix</keyword>
<keyword evidence="5 6" id="KW-0472">Membrane</keyword>
<comment type="caution">
    <text evidence="8">The sequence shown here is derived from an EMBL/GenBank/DDBJ whole genome shotgun (WGS) entry which is preliminary data.</text>
</comment>
<name>A0A0N8PSV9_9CHLR</name>
<dbReference type="AlphaFoldDB" id="A0A0N8PSV9"/>
<comment type="subcellular location">
    <subcellularLocation>
        <location evidence="1">Cell membrane</location>
        <topology evidence="1">Single-pass membrane protein</topology>
    </subcellularLocation>
</comment>
<reference evidence="8 9" key="1">
    <citation type="submission" date="2015-09" db="EMBL/GenBank/DDBJ databases">
        <title>Draft genome sequence of Kouleothrix aurantiaca JCM 19913.</title>
        <authorList>
            <person name="Hemp J."/>
        </authorList>
    </citation>
    <scope>NUCLEOTIDE SEQUENCE [LARGE SCALE GENOMIC DNA]</scope>
    <source>
        <strain evidence="8 9">COM-B</strain>
    </source>
</reference>
<evidence type="ECO:0000256" key="5">
    <source>
        <dbReference type="ARBA" id="ARBA00023136"/>
    </source>
</evidence>
<evidence type="ECO:0000256" key="6">
    <source>
        <dbReference type="SAM" id="Phobius"/>
    </source>
</evidence>
<sequence length="176" mass="19114">MYNPTQRLMRSRTDKIIAGVAGGIGQYLAIDPVIVRLAFVALALSGVGILLYPVLWLIMPAESGQRAAPSEVFDEMRQQAQRVGDEVREVFVSSRRVRYDPMTGQPIDPETEIPINNVGGAPASNAAPEDRRNRLLGIILLGVGAFILLGMIPGFGRMLLPVILIGAGILVLRRNK</sequence>
<feature type="transmembrane region" description="Helical" evidence="6">
    <location>
        <begin position="158"/>
        <end position="175"/>
    </location>
</feature>
<protein>
    <recommendedName>
        <fullName evidence="7">Phage shock protein PspC N-terminal domain-containing protein</fullName>
    </recommendedName>
</protein>
<dbReference type="PANTHER" id="PTHR33885:SF3">
    <property type="entry name" value="PHAGE SHOCK PROTEIN C"/>
    <property type="match status" value="1"/>
</dbReference>
<proteinExistence type="predicted"/>
<evidence type="ECO:0000313" key="8">
    <source>
        <dbReference type="EMBL" id="KPV53813.1"/>
    </source>
</evidence>
<dbReference type="PANTHER" id="PTHR33885">
    <property type="entry name" value="PHAGE SHOCK PROTEIN C"/>
    <property type="match status" value="1"/>
</dbReference>
<feature type="transmembrane region" description="Helical" evidence="6">
    <location>
        <begin position="36"/>
        <end position="58"/>
    </location>
</feature>
<evidence type="ECO:0000256" key="2">
    <source>
        <dbReference type="ARBA" id="ARBA00022475"/>
    </source>
</evidence>
<keyword evidence="3 6" id="KW-0812">Transmembrane</keyword>
<evidence type="ECO:0000256" key="1">
    <source>
        <dbReference type="ARBA" id="ARBA00004162"/>
    </source>
</evidence>
<dbReference type="Pfam" id="PF04024">
    <property type="entry name" value="PspC"/>
    <property type="match status" value="1"/>
</dbReference>
<keyword evidence="2" id="KW-1003">Cell membrane</keyword>
<evidence type="ECO:0000259" key="7">
    <source>
        <dbReference type="Pfam" id="PF04024"/>
    </source>
</evidence>
<organism evidence="8 9">
    <name type="scientific">Kouleothrix aurantiaca</name>
    <dbReference type="NCBI Taxonomy" id="186479"/>
    <lineage>
        <taxon>Bacteria</taxon>
        <taxon>Bacillati</taxon>
        <taxon>Chloroflexota</taxon>
        <taxon>Chloroflexia</taxon>
        <taxon>Chloroflexales</taxon>
        <taxon>Roseiflexineae</taxon>
        <taxon>Roseiflexaceae</taxon>
        <taxon>Kouleothrix</taxon>
    </lineage>
</organism>
<evidence type="ECO:0000256" key="3">
    <source>
        <dbReference type="ARBA" id="ARBA00022692"/>
    </source>
</evidence>
<dbReference type="Proteomes" id="UP000050509">
    <property type="component" value="Unassembled WGS sequence"/>
</dbReference>
<evidence type="ECO:0000256" key="4">
    <source>
        <dbReference type="ARBA" id="ARBA00022989"/>
    </source>
</evidence>
<accession>A0A0N8PSV9</accession>
<dbReference type="InterPro" id="IPR052027">
    <property type="entry name" value="PspC"/>
</dbReference>
<dbReference type="InterPro" id="IPR007168">
    <property type="entry name" value="Phageshock_PspC_N"/>
</dbReference>
<evidence type="ECO:0000313" key="9">
    <source>
        <dbReference type="Proteomes" id="UP000050509"/>
    </source>
</evidence>